<dbReference type="EMBL" id="CP073720">
    <property type="protein sequence ID" value="UWP79170.1"/>
    <property type="molecule type" value="Genomic_DNA"/>
</dbReference>
<dbReference type="InterPro" id="IPR011006">
    <property type="entry name" value="CheY-like_superfamily"/>
</dbReference>
<dbReference type="SUPFAM" id="SSF52172">
    <property type="entry name" value="CheY-like"/>
    <property type="match status" value="1"/>
</dbReference>
<dbReference type="Gene3D" id="1.10.10.10">
    <property type="entry name" value="Winged helix-like DNA-binding domain superfamily/Winged helix DNA-binding domain"/>
    <property type="match status" value="1"/>
</dbReference>
<organism evidence="4 5">
    <name type="scientific">Dactylosporangium fulvum</name>
    <dbReference type="NCBI Taxonomy" id="53359"/>
    <lineage>
        <taxon>Bacteria</taxon>
        <taxon>Bacillati</taxon>
        <taxon>Actinomycetota</taxon>
        <taxon>Actinomycetes</taxon>
        <taxon>Micromonosporales</taxon>
        <taxon>Micromonosporaceae</taxon>
        <taxon>Dactylosporangium</taxon>
    </lineage>
</organism>
<dbReference type="Gene3D" id="3.40.50.2300">
    <property type="match status" value="1"/>
</dbReference>
<proteinExistence type="predicted"/>
<reference evidence="4" key="2">
    <citation type="submission" date="2022-09" db="EMBL/GenBank/DDBJ databases">
        <title>Biosynthetic gene clusters of Dactylosporangioum fulvum.</title>
        <authorList>
            <person name="Caradec T."/>
        </authorList>
    </citation>
    <scope>NUCLEOTIDE SEQUENCE</scope>
    <source>
        <strain evidence="4">NRRL B-16292</strain>
    </source>
</reference>
<dbReference type="GO" id="GO:0003677">
    <property type="term" value="F:DNA binding"/>
    <property type="evidence" value="ECO:0007669"/>
    <property type="project" value="UniProtKB-KW"/>
</dbReference>
<feature type="domain" description="Response regulatory" evidence="3">
    <location>
        <begin position="3"/>
        <end position="111"/>
    </location>
</feature>
<dbReference type="InterPro" id="IPR001789">
    <property type="entry name" value="Sig_transdc_resp-reg_receiver"/>
</dbReference>
<gene>
    <name evidence="4" type="ORF">Dfulv_28835</name>
</gene>
<dbReference type="PANTHER" id="PTHR43214">
    <property type="entry name" value="TWO-COMPONENT RESPONSE REGULATOR"/>
    <property type="match status" value="1"/>
</dbReference>
<dbReference type="SUPFAM" id="SSF46894">
    <property type="entry name" value="C-terminal effector domain of the bipartite response regulators"/>
    <property type="match status" value="1"/>
</dbReference>
<dbReference type="InterPro" id="IPR016032">
    <property type="entry name" value="Sig_transdc_resp-reg_C-effctor"/>
</dbReference>
<name>A0ABY5VPE8_9ACTN</name>
<evidence type="ECO:0000256" key="2">
    <source>
        <dbReference type="PROSITE-ProRule" id="PRU00169"/>
    </source>
</evidence>
<evidence type="ECO:0000313" key="5">
    <source>
        <dbReference type="Proteomes" id="UP001059617"/>
    </source>
</evidence>
<reference evidence="4" key="1">
    <citation type="submission" date="2021-04" db="EMBL/GenBank/DDBJ databases">
        <authorList>
            <person name="Hartkoorn R.C."/>
            <person name="Beaudoing E."/>
            <person name="Hot D."/>
        </authorList>
    </citation>
    <scope>NUCLEOTIDE SEQUENCE</scope>
    <source>
        <strain evidence="4">NRRL B-16292</strain>
    </source>
</reference>
<dbReference type="PROSITE" id="PS50110">
    <property type="entry name" value="RESPONSE_REGULATORY"/>
    <property type="match status" value="1"/>
</dbReference>
<dbReference type="RefSeq" id="WP_259856724.1">
    <property type="nucleotide sequence ID" value="NZ_BAAAST010000103.1"/>
</dbReference>
<dbReference type="InterPro" id="IPR036388">
    <property type="entry name" value="WH-like_DNA-bd_sf"/>
</dbReference>
<comment type="caution">
    <text evidence="2">Lacks conserved residue(s) required for the propagation of feature annotation.</text>
</comment>
<dbReference type="InterPro" id="IPR039420">
    <property type="entry name" value="WalR-like"/>
</dbReference>
<evidence type="ECO:0000259" key="3">
    <source>
        <dbReference type="PROSITE" id="PS50110"/>
    </source>
</evidence>
<dbReference type="Proteomes" id="UP001059617">
    <property type="component" value="Chromosome"/>
</dbReference>
<accession>A0ABY5VPE8</accession>
<keyword evidence="1 4" id="KW-0238">DNA-binding</keyword>
<evidence type="ECO:0000313" key="4">
    <source>
        <dbReference type="EMBL" id="UWP79170.1"/>
    </source>
</evidence>
<evidence type="ECO:0000256" key="1">
    <source>
        <dbReference type="ARBA" id="ARBA00023125"/>
    </source>
</evidence>
<sequence>MGRVAVVDPLPLFRAGVVAALQRDGHTVDTPEDLPGWLRASGPAVVLLTVQTAEDWTALAEVAALDSARVVAVLDELDTNSSIRAVNAGALSVVPRATSVDGVRRACQAAIEGESTLPRAVVRALAASAAANSVPDVGRPSEEQLSWLRQLAGGATVNQLATRAGYSERAMFRLLNGLYRTIGVRTRTEALMRAHERGWLR</sequence>
<keyword evidence="5" id="KW-1185">Reference proteome</keyword>
<protein>
    <submittedName>
        <fullName evidence="4">DNA-binding response regulator</fullName>
    </submittedName>
</protein>